<sequence>MNKKKKITLALITISIVIVVSIPLIYFCFKTNSSNPENAESFNIDSELLSKSVNVLTDEQKIKISRYFIVKELSLFKEDTDVSDKVAKEIFTNSYKDVGKHKLRRNIETDRFTDLEFNFSDEKLSNFSDEDFTYSGNVIIFGHNLNNNDEKTSMNLDYILNIVNENGVLKINKLTKNIIK</sequence>
<evidence type="ECO:0000256" key="1">
    <source>
        <dbReference type="SAM" id="Phobius"/>
    </source>
</evidence>
<dbReference type="RefSeq" id="WP_180212624.1">
    <property type="nucleotide sequence ID" value="NZ_BOQX01000010.1"/>
</dbReference>
<evidence type="ECO:0000313" key="3">
    <source>
        <dbReference type="Proteomes" id="UP001159179"/>
    </source>
</evidence>
<keyword evidence="1" id="KW-0812">Transmembrane</keyword>
<protein>
    <recommendedName>
        <fullName evidence="4">Lipoprotein</fullName>
    </recommendedName>
</protein>
<feature type="transmembrane region" description="Helical" evidence="1">
    <location>
        <begin position="7"/>
        <end position="27"/>
    </location>
</feature>
<dbReference type="EMBL" id="JAROYP010000014">
    <property type="protein sequence ID" value="MDH5163340.1"/>
    <property type="molecule type" value="Genomic_DNA"/>
</dbReference>
<keyword evidence="1" id="KW-1133">Transmembrane helix</keyword>
<comment type="caution">
    <text evidence="2">The sequence shown here is derived from an EMBL/GenBank/DDBJ whole genome shotgun (WGS) entry which is preliminary data.</text>
</comment>
<keyword evidence="1" id="KW-0472">Membrane</keyword>
<gene>
    <name evidence="2" type="ORF">P5X88_20610</name>
</gene>
<dbReference type="AlphaFoldDB" id="A0AAW6SYY5"/>
<accession>A0AAW6SYY5</accession>
<organism evidence="2 3">
    <name type="scientific">Heyndrickxia oleronia</name>
    <dbReference type="NCBI Taxonomy" id="38875"/>
    <lineage>
        <taxon>Bacteria</taxon>
        <taxon>Bacillati</taxon>
        <taxon>Bacillota</taxon>
        <taxon>Bacilli</taxon>
        <taxon>Bacillales</taxon>
        <taxon>Bacillaceae</taxon>
        <taxon>Heyndrickxia</taxon>
    </lineage>
</organism>
<evidence type="ECO:0000313" key="2">
    <source>
        <dbReference type="EMBL" id="MDH5163340.1"/>
    </source>
</evidence>
<reference evidence="2" key="1">
    <citation type="submission" date="2023-03" db="EMBL/GenBank/DDBJ databases">
        <title>Bacterial isolates from washroom surfaces on a university campus.</title>
        <authorList>
            <person name="Holman D.B."/>
            <person name="Gzyl K.E."/>
            <person name="Taheri A.E."/>
        </authorList>
    </citation>
    <scope>NUCLEOTIDE SEQUENCE</scope>
    <source>
        <strain evidence="2">RD03</strain>
    </source>
</reference>
<dbReference type="GeneID" id="79870213"/>
<dbReference type="Proteomes" id="UP001159179">
    <property type="component" value="Unassembled WGS sequence"/>
</dbReference>
<name>A0AAW6SYY5_9BACI</name>
<proteinExistence type="predicted"/>
<evidence type="ECO:0008006" key="4">
    <source>
        <dbReference type="Google" id="ProtNLM"/>
    </source>
</evidence>